<keyword evidence="4" id="KW-1185">Reference proteome</keyword>
<sequence>MSTERATFVFAGVMLLVSVALTQLVHPNWFWFSIFIGANMIQSAFTGFCPATRVMKMLGIRSEAEIACVAGKNPAVR</sequence>
<keyword evidence="1" id="KW-1133">Transmembrane helix</keyword>
<feature type="transmembrane region" description="Helical" evidence="1">
    <location>
        <begin position="32"/>
        <end position="51"/>
    </location>
</feature>
<name>A0A1M5GS96_9GAMM</name>
<dbReference type="InterPro" id="IPR021309">
    <property type="entry name" value="YgaP-like_TM"/>
</dbReference>
<reference evidence="4" key="1">
    <citation type="submission" date="2016-11" db="EMBL/GenBank/DDBJ databases">
        <authorList>
            <person name="Varghese N."/>
            <person name="Submissions S."/>
        </authorList>
    </citation>
    <scope>NUCLEOTIDE SEQUENCE [LARGE SCALE GENOMIC DNA]</scope>
    <source>
        <strain evidence="4">CGMCC 1.7063</strain>
    </source>
</reference>
<accession>A0A1M5GS96</accession>
<organism evidence="3 4">
    <name type="scientific">Microbulbifer donghaiensis</name>
    <dbReference type="NCBI Taxonomy" id="494016"/>
    <lineage>
        <taxon>Bacteria</taxon>
        <taxon>Pseudomonadati</taxon>
        <taxon>Pseudomonadota</taxon>
        <taxon>Gammaproteobacteria</taxon>
        <taxon>Cellvibrionales</taxon>
        <taxon>Microbulbiferaceae</taxon>
        <taxon>Microbulbifer</taxon>
    </lineage>
</organism>
<dbReference type="RefSeq" id="WP_073277097.1">
    <property type="nucleotide sequence ID" value="NZ_FQVA01000006.1"/>
</dbReference>
<evidence type="ECO:0000256" key="1">
    <source>
        <dbReference type="SAM" id="Phobius"/>
    </source>
</evidence>
<dbReference type="Gene3D" id="6.10.140.1340">
    <property type="match status" value="1"/>
</dbReference>
<dbReference type="OrthoDB" id="9799383at2"/>
<proteinExistence type="predicted"/>
<dbReference type="Proteomes" id="UP000184170">
    <property type="component" value="Unassembled WGS sequence"/>
</dbReference>
<evidence type="ECO:0000313" key="3">
    <source>
        <dbReference type="EMBL" id="SHG06670.1"/>
    </source>
</evidence>
<keyword evidence="1" id="KW-0812">Transmembrane</keyword>
<keyword evidence="1" id="KW-0472">Membrane</keyword>
<evidence type="ECO:0000259" key="2">
    <source>
        <dbReference type="Pfam" id="PF11127"/>
    </source>
</evidence>
<feature type="domain" description="Inner membrane protein YgaP-like transmembrane" evidence="2">
    <location>
        <begin position="2"/>
        <end position="56"/>
    </location>
</feature>
<gene>
    <name evidence="3" type="ORF">SAMN04487965_3241</name>
</gene>
<dbReference type="EMBL" id="FQVA01000006">
    <property type="protein sequence ID" value="SHG06670.1"/>
    <property type="molecule type" value="Genomic_DNA"/>
</dbReference>
<dbReference type="Pfam" id="PF11127">
    <property type="entry name" value="YgaP-like_TM"/>
    <property type="match status" value="1"/>
</dbReference>
<dbReference type="STRING" id="494016.SAMN04487965_3241"/>
<evidence type="ECO:0000313" key="4">
    <source>
        <dbReference type="Proteomes" id="UP000184170"/>
    </source>
</evidence>
<protein>
    <recommendedName>
        <fullName evidence="2">Inner membrane protein YgaP-like transmembrane domain-containing protein</fullName>
    </recommendedName>
</protein>
<dbReference type="AlphaFoldDB" id="A0A1M5GS96"/>